<comment type="caution">
    <text evidence="2">The sequence shown here is derived from an EMBL/GenBank/DDBJ whole genome shotgun (WGS) entry which is preliminary data.</text>
</comment>
<dbReference type="GO" id="GO:0003700">
    <property type="term" value="F:DNA-binding transcription factor activity"/>
    <property type="evidence" value="ECO:0007669"/>
    <property type="project" value="InterPro"/>
</dbReference>
<feature type="domain" description="HTH marR-type" evidence="1">
    <location>
        <begin position="24"/>
        <end position="73"/>
    </location>
</feature>
<protein>
    <recommendedName>
        <fullName evidence="1">HTH marR-type domain-containing protein</fullName>
    </recommendedName>
</protein>
<organism evidence="2 3">
    <name type="scientific">Methanospirillum lacunae</name>
    <dbReference type="NCBI Taxonomy" id="668570"/>
    <lineage>
        <taxon>Archaea</taxon>
        <taxon>Methanobacteriati</taxon>
        <taxon>Methanobacteriota</taxon>
        <taxon>Stenosarchaea group</taxon>
        <taxon>Methanomicrobia</taxon>
        <taxon>Methanomicrobiales</taxon>
        <taxon>Methanospirillaceae</taxon>
        <taxon>Methanospirillum</taxon>
    </lineage>
</organism>
<evidence type="ECO:0000259" key="1">
    <source>
        <dbReference type="Pfam" id="PF12802"/>
    </source>
</evidence>
<evidence type="ECO:0000313" key="3">
    <source>
        <dbReference type="Proteomes" id="UP000245657"/>
    </source>
</evidence>
<dbReference type="SUPFAM" id="SSF46785">
    <property type="entry name" value="Winged helix' DNA-binding domain"/>
    <property type="match status" value="1"/>
</dbReference>
<dbReference type="OrthoDB" id="55633at2157"/>
<dbReference type="InterPro" id="IPR000835">
    <property type="entry name" value="HTH_MarR-typ"/>
</dbReference>
<dbReference type="Proteomes" id="UP000245657">
    <property type="component" value="Unassembled WGS sequence"/>
</dbReference>
<name>A0A2V2N5P3_9EURY</name>
<dbReference type="Pfam" id="PF12802">
    <property type="entry name" value="MarR_2"/>
    <property type="match status" value="1"/>
</dbReference>
<evidence type="ECO:0000313" key="2">
    <source>
        <dbReference type="EMBL" id="PWR73920.1"/>
    </source>
</evidence>
<dbReference type="InterPro" id="IPR036388">
    <property type="entry name" value="WH-like_DNA-bd_sf"/>
</dbReference>
<dbReference type="GeneID" id="97549260"/>
<dbReference type="Gene3D" id="1.10.10.10">
    <property type="entry name" value="Winged helix-like DNA-binding domain superfamily/Winged helix DNA-binding domain"/>
    <property type="match status" value="1"/>
</dbReference>
<dbReference type="InterPro" id="IPR036390">
    <property type="entry name" value="WH_DNA-bd_sf"/>
</dbReference>
<dbReference type="EMBL" id="QGMY01000002">
    <property type="protein sequence ID" value="PWR73920.1"/>
    <property type="molecule type" value="Genomic_DNA"/>
</dbReference>
<reference evidence="2 3" key="1">
    <citation type="submission" date="2018-05" db="EMBL/GenBank/DDBJ databases">
        <title>Draft genome of Methanospirillum lacunae Ki8-1.</title>
        <authorList>
            <person name="Dueholm M.S."/>
            <person name="Nielsen P.H."/>
            <person name="Bakmann L.F."/>
            <person name="Otzen D.E."/>
        </authorList>
    </citation>
    <scope>NUCLEOTIDE SEQUENCE [LARGE SCALE GENOMIC DNA]</scope>
    <source>
        <strain evidence="2 3">Ki8-1</strain>
    </source>
</reference>
<proteinExistence type="predicted"/>
<sequence>MGSSYIQELTETENEVIRLLVEVGLKMNEARILVVFFRGPDLTSRELERIADLRQPEVSVAITSLTKKKWVVVSSLITENKGRPVKVFSLSEPIDAILDELRDGICEGHDQQMLMLSRIREIIRK</sequence>
<accession>A0A2V2N5P3</accession>
<dbReference type="AlphaFoldDB" id="A0A2V2N5P3"/>
<keyword evidence="3" id="KW-1185">Reference proteome</keyword>
<dbReference type="RefSeq" id="WP_109967200.1">
    <property type="nucleotide sequence ID" value="NZ_CP176093.1"/>
</dbReference>
<gene>
    <name evidence="2" type="ORF">DK846_01785</name>
</gene>